<gene>
    <name evidence="3" type="ORF">R3P38DRAFT_2789061</name>
</gene>
<sequence length="182" mass="21168">MERKSWKADLEPTITRMLMEGGPLQLAYHEYMIAYTTVYNMATLDGNPSSQERQADLYAHAENFFDKYTKQIGSAAPNDIDDIIPYYDLEWDRFSNAADAVNRLFTYVDRNYVKRTRGQDSIRNLLFQSWKENVFKPLTARLEVAKELNRIHLEHILNLLASDRLPGARFEEMRLGVALIAE</sequence>
<dbReference type="InterPro" id="IPR016159">
    <property type="entry name" value="Cullin_repeat-like_dom_sf"/>
</dbReference>
<proteinExistence type="inferred from homology"/>
<feature type="domain" description="Cullin N-terminal" evidence="2">
    <location>
        <begin position="27"/>
        <end position="164"/>
    </location>
</feature>
<dbReference type="SUPFAM" id="SSF74788">
    <property type="entry name" value="Cullin repeat-like"/>
    <property type="match status" value="1"/>
</dbReference>
<evidence type="ECO:0000313" key="3">
    <source>
        <dbReference type="EMBL" id="KAK7013074.1"/>
    </source>
</evidence>
<evidence type="ECO:0000313" key="4">
    <source>
        <dbReference type="Proteomes" id="UP001362999"/>
    </source>
</evidence>
<dbReference type="Pfam" id="PF00888">
    <property type="entry name" value="Cullin"/>
    <property type="match status" value="1"/>
</dbReference>
<accession>A0AAW0AIX9</accession>
<dbReference type="Proteomes" id="UP001362999">
    <property type="component" value="Unassembled WGS sequence"/>
</dbReference>
<dbReference type="GO" id="GO:0006511">
    <property type="term" value="P:ubiquitin-dependent protein catabolic process"/>
    <property type="evidence" value="ECO:0007669"/>
    <property type="project" value="InterPro"/>
</dbReference>
<comment type="caution">
    <text evidence="3">The sequence shown here is derived from an EMBL/GenBank/DDBJ whole genome shotgun (WGS) entry which is preliminary data.</text>
</comment>
<reference evidence="3 4" key="1">
    <citation type="journal article" date="2024" name="J Genomics">
        <title>Draft genome sequencing and assembly of Favolaschia claudopus CIRM-BRFM 2984 isolated from oak limbs.</title>
        <authorList>
            <person name="Navarro D."/>
            <person name="Drula E."/>
            <person name="Chaduli D."/>
            <person name="Cazenave R."/>
            <person name="Ahrendt S."/>
            <person name="Wang J."/>
            <person name="Lipzen A."/>
            <person name="Daum C."/>
            <person name="Barry K."/>
            <person name="Grigoriev I.V."/>
            <person name="Favel A."/>
            <person name="Rosso M.N."/>
            <person name="Martin F."/>
        </authorList>
    </citation>
    <scope>NUCLEOTIDE SEQUENCE [LARGE SCALE GENOMIC DNA]</scope>
    <source>
        <strain evidence="3 4">CIRM-BRFM 2984</strain>
    </source>
</reference>
<dbReference type="EMBL" id="JAWWNJ010000061">
    <property type="protein sequence ID" value="KAK7013074.1"/>
    <property type="molecule type" value="Genomic_DNA"/>
</dbReference>
<evidence type="ECO:0000259" key="2">
    <source>
        <dbReference type="Pfam" id="PF00888"/>
    </source>
</evidence>
<organism evidence="3 4">
    <name type="scientific">Favolaschia claudopus</name>
    <dbReference type="NCBI Taxonomy" id="2862362"/>
    <lineage>
        <taxon>Eukaryota</taxon>
        <taxon>Fungi</taxon>
        <taxon>Dikarya</taxon>
        <taxon>Basidiomycota</taxon>
        <taxon>Agaricomycotina</taxon>
        <taxon>Agaricomycetes</taxon>
        <taxon>Agaricomycetidae</taxon>
        <taxon>Agaricales</taxon>
        <taxon>Marasmiineae</taxon>
        <taxon>Mycenaceae</taxon>
        <taxon>Favolaschia</taxon>
    </lineage>
</organism>
<dbReference type="AlphaFoldDB" id="A0AAW0AIX9"/>
<keyword evidence="4" id="KW-1185">Reference proteome</keyword>
<comment type="similarity">
    <text evidence="1">Belongs to the cullin family.</text>
</comment>
<dbReference type="Gene3D" id="1.20.1310.10">
    <property type="entry name" value="Cullin Repeats"/>
    <property type="match status" value="1"/>
</dbReference>
<dbReference type="InterPro" id="IPR001373">
    <property type="entry name" value="Cullin_N"/>
</dbReference>
<name>A0AAW0AIX9_9AGAR</name>
<evidence type="ECO:0000256" key="1">
    <source>
        <dbReference type="ARBA" id="ARBA00006019"/>
    </source>
</evidence>
<dbReference type="GO" id="GO:0031625">
    <property type="term" value="F:ubiquitin protein ligase binding"/>
    <property type="evidence" value="ECO:0007669"/>
    <property type="project" value="InterPro"/>
</dbReference>
<protein>
    <submittedName>
        <fullName evidence="3">Cullin repeat-like-containing domain protein</fullName>
    </submittedName>
</protein>